<proteinExistence type="predicted"/>
<keyword evidence="2" id="KW-1185">Reference proteome</keyword>
<organism evidence="1 2">
    <name type="scientific">Vespula maculifrons</name>
    <name type="common">Eastern yellow jacket</name>
    <name type="synonym">Wasp</name>
    <dbReference type="NCBI Taxonomy" id="7453"/>
    <lineage>
        <taxon>Eukaryota</taxon>
        <taxon>Metazoa</taxon>
        <taxon>Ecdysozoa</taxon>
        <taxon>Arthropoda</taxon>
        <taxon>Hexapoda</taxon>
        <taxon>Insecta</taxon>
        <taxon>Pterygota</taxon>
        <taxon>Neoptera</taxon>
        <taxon>Endopterygota</taxon>
        <taxon>Hymenoptera</taxon>
        <taxon>Apocrita</taxon>
        <taxon>Aculeata</taxon>
        <taxon>Vespoidea</taxon>
        <taxon>Vespidae</taxon>
        <taxon>Vespinae</taxon>
        <taxon>Vespula</taxon>
    </lineage>
</organism>
<dbReference type="AlphaFoldDB" id="A0ABD2BCU9"/>
<reference evidence="1 2" key="1">
    <citation type="journal article" date="2024" name="Ann. Entomol. Soc. Am.">
        <title>Genomic analyses of the southern and eastern yellowjacket wasps (Hymenoptera: Vespidae) reveal evolutionary signatures of social life.</title>
        <authorList>
            <person name="Catto M.A."/>
            <person name="Caine P.B."/>
            <person name="Orr S.E."/>
            <person name="Hunt B.G."/>
            <person name="Goodisman M.A.D."/>
        </authorList>
    </citation>
    <scope>NUCLEOTIDE SEQUENCE [LARGE SCALE GENOMIC DNA]</scope>
    <source>
        <strain evidence="1">232</strain>
        <tissue evidence="1">Head and thorax</tissue>
    </source>
</reference>
<accession>A0ABD2BCU9</accession>
<evidence type="ECO:0000313" key="2">
    <source>
        <dbReference type="Proteomes" id="UP001607303"/>
    </source>
</evidence>
<sequence length="113" mass="12455">MLSNIDNIFLGSQFHVGIERSHRLLPTSMISTTSNVHVPLEFASPKRAIISWLTVTLEREENCSRSSSWLKGLNSTVRNPLFEKIRKSRGFMAAAAAAVSAATGSFMETVKIC</sequence>
<evidence type="ECO:0000313" key="1">
    <source>
        <dbReference type="EMBL" id="KAL2730338.1"/>
    </source>
</evidence>
<name>A0ABD2BCU9_VESMC</name>
<dbReference type="EMBL" id="JAYRBN010000091">
    <property type="protein sequence ID" value="KAL2730338.1"/>
    <property type="molecule type" value="Genomic_DNA"/>
</dbReference>
<comment type="caution">
    <text evidence="1">The sequence shown here is derived from an EMBL/GenBank/DDBJ whole genome shotgun (WGS) entry which is preliminary data.</text>
</comment>
<dbReference type="Proteomes" id="UP001607303">
    <property type="component" value="Unassembled WGS sequence"/>
</dbReference>
<gene>
    <name evidence="1" type="ORF">V1477_016149</name>
</gene>
<protein>
    <submittedName>
        <fullName evidence="1">Uncharacterized protein</fullName>
    </submittedName>
</protein>